<dbReference type="HOGENOM" id="CLU_202029_0_0_1"/>
<gene>
    <name evidence="1" type="ORF">K443DRAFT_675501</name>
</gene>
<name>A0A0C9YAK2_9AGAR</name>
<evidence type="ECO:0000313" key="1">
    <source>
        <dbReference type="EMBL" id="KIK05033.1"/>
    </source>
</evidence>
<dbReference type="AlphaFoldDB" id="A0A0C9YAK2"/>
<sequence>MESETGGEVGQLHTCNSFPRTEVLRGSPVGRVQVPIYLLRRVVLALALKLVRMSTGSIEIPMYSLAHPLPSL</sequence>
<accession>A0A0C9YAK2</accession>
<organism evidence="1 2">
    <name type="scientific">Laccaria amethystina LaAM-08-1</name>
    <dbReference type="NCBI Taxonomy" id="1095629"/>
    <lineage>
        <taxon>Eukaryota</taxon>
        <taxon>Fungi</taxon>
        <taxon>Dikarya</taxon>
        <taxon>Basidiomycota</taxon>
        <taxon>Agaricomycotina</taxon>
        <taxon>Agaricomycetes</taxon>
        <taxon>Agaricomycetidae</taxon>
        <taxon>Agaricales</taxon>
        <taxon>Agaricineae</taxon>
        <taxon>Hydnangiaceae</taxon>
        <taxon>Laccaria</taxon>
    </lineage>
</organism>
<reference evidence="2" key="2">
    <citation type="submission" date="2015-01" db="EMBL/GenBank/DDBJ databases">
        <title>Evolutionary Origins and Diversification of the Mycorrhizal Mutualists.</title>
        <authorList>
            <consortium name="DOE Joint Genome Institute"/>
            <consortium name="Mycorrhizal Genomics Consortium"/>
            <person name="Kohler A."/>
            <person name="Kuo A."/>
            <person name="Nagy L.G."/>
            <person name="Floudas D."/>
            <person name="Copeland A."/>
            <person name="Barry K.W."/>
            <person name="Cichocki N."/>
            <person name="Veneault-Fourrey C."/>
            <person name="LaButti K."/>
            <person name="Lindquist E.A."/>
            <person name="Lipzen A."/>
            <person name="Lundell T."/>
            <person name="Morin E."/>
            <person name="Murat C."/>
            <person name="Riley R."/>
            <person name="Ohm R."/>
            <person name="Sun H."/>
            <person name="Tunlid A."/>
            <person name="Henrissat B."/>
            <person name="Grigoriev I.V."/>
            <person name="Hibbett D.S."/>
            <person name="Martin F."/>
        </authorList>
    </citation>
    <scope>NUCLEOTIDE SEQUENCE [LARGE SCALE GENOMIC DNA]</scope>
    <source>
        <strain evidence="2">LaAM-08-1</strain>
    </source>
</reference>
<keyword evidence="2" id="KW-1185">Reference proteome</keyword>
<dbReference type="Proteomes" id="UP000054477">
    <property type="component" value="Unassembled WGS sequence"/>
</dbReference>
<evidence type="ECO:0000313" key="2">
    <source>
        <dbReference type="Proteomes" id="UP000054477"/>
    </source>
</evidence>
<protein>
    <submittedName>
        <fullName evidence="1">Uncharacterized protein</fullName>
    </submittedName>
</protein>
<dbReference type="EMBL" id="KN838564">
    <property type="protein sequence ID" value="KIK05033.1"/>
    <property type="molecule type" value="Genomic_DNA"/>
</dbReference>
<proteinExistence type="predicted"/>
<reference evidence="1 2" key="1">
    <citation type="submission" date="2014-04" db="EMBL/GenBank/DDBJ databases">
        <authorList>
            <consortium name="DOE Joint Genome Institute"/>
            <person name="Kuo A."/>
            <person name="Kohler A."/>
            <person name="Nagy L.G."/>
            <person name="Floudas D."/>
            <person name="Copeland A."/>
            <person name="Barry K.W."/>
            <person name="Cichocki N."/>
            <person name="Veneault-Fourrey C."/>
            <person name="LaButti K."/>
            <person name="Lindquist E.A."/>
            <person name="Lipzen A."/>
            <person name="Lundell T."/>
            <person name="Morin E."/>
            <person name="Murat C."/>
            <person name="Sun H."/>
            <person name="Tunlid A."/>
            <person name="Henrissat B."/>
            <person name="Grigoriev I.V."/>
            <person name="Hibbett D.S."/>
            <person name="Martin F."/>
            <person name="Nordberg H.P."/>
            <person name="Cantor M.N."/>
            <person name="Hua S.X."/>
        </authorList>
    </citation>
    <scope>NUCLEOTIDE SEQUENCE [LARGE SCALE GENOMIC DNA]</scope>
    <source>
        <strain evidence="1 2">LaAM-08-1</strain>
    </source>
</reference>